<dbReference type="InterPro" id="IPR000653">
    <property type="entry name" value="DegT/StrS_aminotransferase"/>
</dbReference>
<keyword evidence="5 11" id="KW-0663">Pyridoxal phosphate</keyword>
<sequence>MENIPISMPYIGEKEKEYVLKALESGWVSSIGEYIDTFEKKFAKYCDTKFALTTSNGTTALHLALAAFGISSGDEVIVPDFTFVATANAVKYTGANVVFADIDKDSLCICVDSIKKLITKKTKAIIPVHVYGHPANMDEINNIAKENNLIVIEDAAEAHGAEWNGKKVGGLGDVGIFSFYGNKIITSGEGGMITTNDENIYSRLRFLRDHAMSKEKRYWHTDIGFNYRMTNIQAALGLAQLESIDKFVDKKRLIYKWYKDELSGIENIRLNYEHPLARNVYWMVCLELKDYSEEKRAEFMQRIKELGIDSRPYFYPISDMPMYSGVNCDTKITHIIYKTGVNLPSYYTITQEQVKYICRTIRNVL</sequence>
<accession>A0A1Y5NJH0</accession>
<dbReference type="InterPro" id="IPR015424">
    <property type="entry name" value="PyrdxlP-dep_Trfase"/>
</dbReference>
<dbReference type="InterPro" id="IPR015422">
    <property type="entry name" value="PyrdxlP-dep_Trfase_small"/>
</dbReference>
<dbReference type="EMBL" id="NDYQ01000004">
    <property type="protein sequence ID" value="OUT18155.1"/>
    <property type="molecule type" value="Genomic_DNA"/>
</dbReference>
<comment type="catalytic activity">
    <reaction evidence="7">
        <text>GDP-alpha-D-perosamine + 2-oxoglutarate = GDP-4-dehydro-alpha-D-rhamnose + L-glutamate</text>
        <dbReference type="Rhea" id="RHEA:36779"/>
        <dbReference type="ChEBI" id="CHEBI:16810"/>
        <dbReference type="ChEBI" id="CHEBI:29985"/>
        <dbReference type="ChEBI" id="CHEBI:57964"/>
        <dbReference type="ChEBI" id="CHEBI:73996"/>
        <dbReference type="EC" id="2.6.1.102"/>
    </reaction>
</comment>
<gene>
    <name evidence="13" type="ORF">B9N60_03405</name>
</gene>
<name>A0A1Y5NJH0_9BACT</name>
<feature type="modified residue" description="N6-(pyridoxal phosphate)lysine" evidence="11">
    <location>
        <position position="183"/>
    </location>
</feature>
<reference evidence="13 14" key="1">
    <citation type="submission" date="2017-04" db="EMBL/GenBank/DDBJ databases">
        <title>Complete genome of Campylobacter concisus ATCC 33237T and draft genomes for an additional eight well characterized C. concisus strains.</title>
        <authorList>
            <person name="Cornelius A.J."/>
            <person name="Miller W.G."/>
            <person name="Lastovica A.J."/>
            <person name="On S.L."/>
            <person name="French N.P."/>
            <person name="Vandenberg O."/>
            <person name="Biggs P.J."/>
        </authorList>
    </citation>
    <scope>NUCLEOTIDE SEQUENCE [LARGE SCALE GENOMIC DNA]</scope>
    <source>
        <strain evidence="13 14">Lasto127.99</strain>
    </source>
</reference>
<dbReference type="PANTHER" id="PTHR30244:SF34">
    <property type="entry name" value="DTDP-4-AMINO-4,6-DIDEOXYGALACTOSE TRANSAMINASE"/>
    <property type="match status" value="1"/>
</dbReference>
<evidence type="ECO:0000313" key="13">
    <source>
        <dbReference type="EMBL" id="OUT18155.1"/>
    </source>
</evidence>
<proteinExistence type="inferred from homology"/>
<dbReference type="FunFam" id="3.40.640.10:FF:000090">
    <property type="entry name" value="Pyridoxal phosphate-dependent aminotransferase"/>
    <property type="match status" value="1"/>
</dbReference>
<evidence type="ECO:0000313" key="14">
    <source>
        <dbReference type="Proteomes" id="UP000195893"/>
    </source>
</evidence>
<evidence type="ECO:0000256" key="5">
    <source>
        <dbReference type="ARBA" id="ARBA00022898"/>
    </source>
</evidence>
<dbReference type="GO" id="GO:0102933">
    <property type="term" value="F:GDP-4-dehydro-6-deoxy-D-mannose-4-aminotransferase activity"/>
    <property type="evidence" value="ECO:0007669"/>
    <property type="project" value="UniProtKB-EC"/>
</dbReference>
<evidence type="ECO:0000256" key="1">
    <source>
        <dbReference type="ARBA" id="ARBA00001933"/>
    </source>
</evidence>
<evidence type="ECO:0000256" key="4">
    <source>
        <dbReference type="ARBA" id="ARBA00022679"/>
    </source>
</evidence>
<dbReference type="AlphaFoldDB" id="A0A1Y5NJH0"/>
<evidence type="ECO:0000256" key="3">
    <source>
        <dbReference type="ARBA" id="ARBA00022576"/>
    </source>
</evidence>
<evidence type="ECO:0000256" key="9">
    <source>
        <dbReference type="ARBA" id="ARBA00074221"/>
    </source>
</evidence>
<evidence type="ECO:0000256" key="7">
    <source>
        <dbReference type="ARBA" id="ARBA00051587"/>
    </source>
</evidence>
<dbReference type="GO" id="GO:0030170">
    <property type="term" value="F:pyridoxal phosphate binding"/>
    <property type="evidence" value="ECO:0007669"/>
    <property type="project" value="TreeGrafter"/>
</dbReference>
<dbReference type="Proteomes" id="UP000195893">
    <property type="component" value="Unassembled WGS sequence"/>
</dbReference>
<comment type="cofactor">
    <cofactor evidence="1">
        <name>pyridoxal 5'-phosphate</name>
        <dbReference type="ChEBI" id="CHEBI:597326"/>
    </cofactor>
</comment>
<dbReference type="CDD" id="cd00616">
    <property type="entry name" value="AHBA_syn"/>
    <property type="match status" value="1"/>
</dbReference>
<dbReference type="RefSeq" id="WP_087581287.1">
    <property type="nucleotide sequence ID" value="NZ_NDYQ01000004.1"/>
</dbReference>
<dbReference type="EC" id="2.6.1.102" evidence="8"/>
<dbReference type="InterPro" id="IPR015421">
    <property type="entry name" value="PyrdxlP-dep_Trfase_major"/>
</dbReference>
<dbReference type="Gene3D" id="3.90.1150.10">
    <property type="entry name" value="Aspartate Aminotransferase, domain 1"/>
    <property type="match status" value="1"/>
</dbReference>
<dbReference type="Pfam" id="PF01041">
    <property type="entry name" value="DegT_DnrJ_EryC1"/>
    <property type="match status" value="1"/>
</dbReference>
<dbReference type="GO" id="GO:0000271">
    <property type="term" value="P:polysaccharide biosynthetic process"/>
    <property type="evidence" value="ECO:0007669"/>
    <property type="project" value="TreeGrafter"/>
</dbReference>
<comment type="similarity">
    <text evidence="6 12">Belongs to the DegT/DnrJ/EryC1 family.</text>
</comment>
<evidence type="ECO:0000256" key="12">
    <source>
        <dbReference type="RuleBase" id="RU004508"/>
    </source>
</evidence>
<evidence type="ECO:0000256" key="10">
    <source>
        <dbReference type="PIRSR" id="PIRSR000390-1"/>
    </source>
</evidence>
<evidence type="ECO:0000256" key="8">
    <source>
        <dbReference type="ARBA" id="ARBA00066317"/>
    </source>
</evidence>
<protein>
    <recommendedName>
        <fullName evidence="9">GDP-perosamine synthase</fullName>
        <ecNumber evidence="8">2.6.1.102</ecNumber>
    </recommendedName>
</protein>
<dbReference type="PANTHER" id="PTHR30244">
    <property type="entry name" value="TRANSAMINASE"/>
    <property type="match status" value="1"/>
</dbReference>
<comment type="pathway">
    <text evidence="2">Bacterial outer membrane biogenesis; LPS O-antigen biosynthesis.</text>
</comment>
<dbReference type="Gene3D" id="3.40.640.10">
    <property type="entry name" value="Type I PLP-dependent aspartate aminotransferase-like (Major domain)"/>
    <property type="match status" value="1"/>
</dbReference>
<organism evidence="13 14">
    <name type="scientific">Campylobacter concisus</name>
    <dbReference type="NCBI Taxonomy" id="199"/>
    <lineage>
        <taxon>Bacteria</taxon>
        <taxon>Pseudomonadati</taxon>
        <taxon>Campylobacterota</taxon>
        <taxon>Epsilonproteobacteria</taxon>
        <taxon>Campylobacterales</taxon>
        <taxon>Campylobacteraceae</taxon>
        <taxon>Campylobacter</taxon>
    </lineage>
</organism>
<evidence type="ECO:0000256" key="11">
    <source>
        <dbReference type="PIRSR" id="PIRSR000390-2"/>
    </source>
</evidence>
<evidence type="ECO:0000256" key="6">
    <source>
        <dbReference type="ARBA" id="ARBA00037999"/>
    </source>
</evidence>
<comment type="caution">
    <text evidence="13">The sequence shown here is derived from an EMBL/GenBank/DDBJ whole genome shotgun (WGS) entry which is preliminary data.</text>
</comment>
<dbReference type="PIRSF" id="PIRSF000390">
    <property type="entry name" value="PLP_StrS"/>
    <property type="match status" value="1"/>
</dbReference>
<keyword evidence="3 13" id="KW-0032">Aminotransferase</keyword>
<feature type="active site" description="Proton acceptor" evidence="10">
    <location>
        <position position="183"/>
    </location>
</feature>
<keyword evidence="4 13" id="KW-0808">Transferase</keyword>
<evidence type="ECO:0000256" key="2">
    <source>
        <dbReference type="ARBA" id="ARBA00005125"/>
    </source>
</evidence>
<dbReference type="SUPFAM" id="SSF53383">
    <property type="entry name" value="PLP-dependent transferases"/>
    <property type="match status" value="1"/>
</dbReference>